<feature type="domain" description="DNA polymerase beta thumb" evidence="3">
    <location>
        <begin position="1"/>
        <end position="46"/>
    </location>
</feature>
<dbReference type="AlphaFoldDB" id="A0A8S2SGJ5"/>
<accession>A0A8S2SGJ5</accession>
<name>A0A8S2SGJ5_9BILA</name>
<sequence length="47" mass="5363">SQHGLYNGVVRKGVEKIHAGQALHTSTEESIFQYLNLPYRAPEDRDH</sequence>
<dbReference type="Proteomes" id="UP000676336">
    <property type="component" value="Unassembled WGS sequence"/>
</dbReference>
<organism evidence="4 5">
    <name type="scientific">Rotaria magnacalcarata</name>
    <dbReference type="NCBI Taxonomy" id="392030"/>
    <lineage>
        <taxon>Eukaryota</taxon>
        <taxon>Metazoa</taxon>
        <taxon>Spiralia</taxon>
        <taxon>Gnathifera</taxon>
        <taxon>Rotifera</taxon>
        <taxon>Eurotatoria</taxon>
        <taxon>Bdelloidea</taxon>
        <taxon>Philodinida</taxon>
        <taxon>Philodinidae</taxon>
        <taxon>Rotaria</taxon>
    </lineage>
</organism>
<evidence type="ECO:0000313" key="5">
    <source>
        <dbReference type="Proteomes" id="UP000676336"/>
    </source>
</evidence>
<evidence type="ECO:0000313" key="4">
    <source>
        <dbReference type="EMBL" id="CAF4227683.1"/>
    </source>
</evidence>
<gene>
    <name evidence="4" type="ORF">SMN809_LOCUS23001</name>
</gene>
<dbReference type="Pfam" id="PF14791">
    <property type="entry name" value="DNA_pol_B_thumb"/>
    <property type="match status" value="1"/>
</dbReference>
<dbReference type="InterPro" id="IPR029398">
    <property type="entry name" value="PolB_thumb"/>
</dbReference>
<dbReference type="GO" id="GO:0016779">
    <property type="term" value="F:nucleotidyltransferase activity"/>
    <property type="evidence" value="ECO:0007669"/>
    <property type="project" value="UniProtKB-KW"/>
</dbReference>
<dbReference type="EMBL" id="CAJOBI010022935">
    <property type="protein sequence ID" value="CAF4227683.1"/>
    <property type="molecule type" value="Genomic_DNA"/>
</dbReference>
<dbReference type="Gene3D" id="3.30.210.10">
    <property type="entry name" value="DNA polymerase, thumb domain"/>
    <property type="match status" value="1"/>
</dbReference>
<comment type="caution">
    <text evidence="4">The sequence shown here is derived from an EMBL/GenBank/DDBJ whole genome shotgun (WGS) entry which is preliminary data.</text>
</comment>
<evidence type="ECO:0000256" key="2">
    <source>
        <dbReference type="ARBA" id="ARBA00022695"/>
    </source>
</evidence>
<dbReference type="InterPro" id="IPR043519">
    <property type="entry name" value="NT_sf"/>
</dbReference>
<dbReference type="InterPro" id="IPR037160">
    <property type="entry name" value="DNA_Pol_thumb_sf"/>
</dbReference>
<keyword evidence="1" id="KW-0808">Transferase</keyword>
<evidence type="ECO:0000256" key="1">
    <source>
        <dbReference type="ARBA" id="ARBA00022679"/>
    </source>
</evidence>
<keyword evidence="2" id="KW-0548">Nucleotidyltransferase</keyword>
<evidence type="ECO:0000259" key="3">
    <source>
        <dbReference type="Pfam" id="PF14791"/>
    </source>
</evidence>
<dbReference type="SUPFAM" id="SSF81301">
    <property type="entry name" value="Nucleotidyltransferase"/>
    <property type="match status" value="1"/>
</dbReference>
<feature type="non-terminal residue" evidence="4">
    <location>
        <position position="1"/>
    </location>
</feature>
<protein>
    <recommendedName>
        <fullName evidence="3">DNA polymerase beta thumb domain-containing protein</fullName>
    </recommendedName>
</protein>
<proteinExistence type="predicted"/>
<reference evidence="4" key="1">
    <citation type="submission" date="2021-02" db="EMBL/GenBank/DDBJ databases">
        <authorList>
            <person name="Nowell W R."/>
        </authorList>
    </citation>
    <scope>NUCLEOTIDE SEQUENCE</scope>
</reference>